<protein>
    <submittedName>
        <fullName evidence="2">Putative periplasmic binding protein</fullName>
    </submittedName>
</protein>
<dbReference type="Proteomes" id="UP000037660">
    <property type="component" value="Unassembled WGS sequence"/>
</dbReference>
<accession>A0A0K8NWZ3</accession>
<dbReference type="PANTHER" id="PTHR35936:SF17">
    <property type="entry name" value="ARGININE-BINDING EXTRACELLULAR PROTEIN ARTP"/>
    <property type="match status" value="1"/>
</dbReference>
<dbReference type="PROSITE" id="PS51318">
    <property type="entry name" value="TAT"/>
    <property type="match status" value="1"/>
</dbReference>
<dbReference type="OrthoDB" id="6192933at2"/>
<proteinExistence type="predicted"/>
<name>A0A0K8NWZ3_PISS1</name>
<dbReference type="Gene3D" id="3.40.190.10">
    <property type="entry name" value="Periplasmic binding protein-like II"/>
    <property type="match status" value="3"/>
</dbReference>
<evidence type="ECO:0000313" key="2">
    <source>
        <dbReference type="EMBL" id="GAP34455.1"/>
    </source>
</evidence>
<sequence>MTASTNRAPRRPGRRALLRGAGAALLGAAGLGAAPAARAITLDKVRERGALVVGVYQDMPPFHVDGQGIDVELARALAQALGLKLTLLPFHADENMDDDLRNMVWRGHYLGFGPADVLLHVPVDKPLMDATPQALIFGPYFRERVAIARDLSRLPKLEALSDLGQAPVAVPGQSLAGWLLIGSDGGAYREQLRTKLKDGVEAAQMLRRGEVAAAGGLLSELQSVLRDDPRYAIEPLPSPRAPRNGWVVGMAVKKDGEDLARELQRAVNALAQAGTLERLFAAGGVRWRPV</sequence>
<dbReference type="InterPro" id="IPR006311">
    <property type="entry name" value="TAT_signal"/>
</dbReference>
<reference evidence="2 3" key="2">
    <citation type="journal article" date="2016" name="Science">
        <title>A bacterium that degrades and assimilates poly(ethylene terephthalate).</title>
        <authorList>
            <person name="Yoshida S."/>
            <person name="Hiraga K."/>
            <person name="Takehana T."/>
            <person name="Taniguchi I."/>
            <person name="Yamaji H."/>
            <person name="Maeda Y."/>
            <person name="Toyohara K."/>
            <person name="Miyamoto K."/>
            <person name="Kimura Y."/>
            <person name="Oda K."/>
        </authorList>
    </citation>
    <scope>NUCLEOTIDE SEQUENCE [LARGE SCALE GENOMIC DNA]</scope>
    <source>
        <strain evidence="3">NBRC 110686 / TISTR 2288 / 201-F6</strain>
    </source>
</reference>
<keyword evidence="1" id="KW-0732">Signal</keyword>
<evidence type="ECO:0000313" key="3">
    <source>
        <dbReference type="Proteomes" id="UP000037660"/>
    </source>
</evidence>
<dbReference type="EMBL" id="BBYR01000007">
    <property type="protein sequence ID" value="GAP34455.1"/>
    <property type="molecule type" value="Genomic_DNA"/>
</dbReference>
<comment type="caution">
    <text evidence="2">The sequence shown here is derived from an EMBL/GenBank/DDBJ whole genome shotgun (WGS) entry which is preliminary data.</text>
</comment>
<dbReference type="AlphaFoldDB" id="A0A0K8NWZ3"/>
<evidence type="ECO:0000256" key="1">
    <source>
        <dbReference type="SAM" id="SignalP"/>
    </source>
</evidence>
<organism evidence="2 3">
    <name type="scientific">Piscinibacter sakaiensis</name>
    <name type="common">Ideonella sakaiensis</name>
    <dbReference type="NCBI Taxonomy" id="1547922"/>
    <lineage>
        <taxon>Bacteria</taxon>
        <taxon>Pseudomonadati</taxon>
        <taxon>Pseudomonadota</taxon>
        <taxon>Betaproteobacteria</taxon>
        <taxon>Burkholderiales</taxon>
        <taxon>Sphaerotilaceae</taxon>
        <taxon>Piscinibacter</taxon>
    </lineage>
</organism>
<dbReference type="RefSeq" id="WP_054018572.1">
    <property type="nucleotide sequence ID" value="NZ_BBYR01000007.1"/>
</dbReference>
<gene>
    <name evidence="2" type="ORF">ISF6_4630</name>
</gene>
<keyword evidence="3" id="KW-1185">Reference proteome</keyword>
<dbReference type="STRING" id="1547922.ISF6_4630"/>
<dbReference type="PANTHER" id="PTHR35936">
    <property type="entry name" value="MEMBRANE-BOUND LYTIC MUREIN TRANSGLYCOSYLASE F"/>
    <property type="match status" value="1"/>
</dbReference>
<dbReference type="SUPFAM" id="SSF53850">
    <property type="entry name" value="Periplasmic binding protein-like II"/>
    <property type="match status" value="1"/>
</dbReference>
<feature type="signal peptide" evidence="1">
    <location>
        <begin position="1"/>
        <end position="39"/>
    </location>
</feature>
<reference evidence="3" key="1">
    <citation type="submission" date="2015-07" db="EMBL/GenBank/DDBJ databases">
        <title>Discovery of a poly(ethylene terephthalate assimilation.</title>
        <authorList>
            <person name="Yoshida S."/>
            <person name="Hiraga K."/>
            <person name="Takehana T."/>
            <person name="Taniguchi I."/>
            <person name="Yamaji H."/>
            <person name="Maeda Y."/>
            <person name="Toyohara K."/>
            <person name="Miyamoto K."/>
            <person name="Kimura Y."/>
            <person name="Oda K."/>
        </authorList>
    </citation>
    <scope>NUCLEOTIDE SEQUENCE [LARGE SCALE GENOMIC DNA]</scope>
    <source>
        <strain evidence="3">NBRC 110686 / TISTR 2288 / 201-F6</strain>
    </source>
</reference>
<feature type="chain" id="PRO_5005513462" evidence="1">
    <location>
        <begin position="40"/>
        <end position="290"/>
    </location>
</feature>